<sequence length="284" mass="31657">MDKSSRLADTMYHSFNDIELLEPPLVSSPPSSRDSSSSPSRRDSSSSPGSRDSSPSCPRQAQPDHHGTTPRQANERQPVRAAAAKMQRQDSGYESYGATPRPSVSQARPSVPARPVSDASSAAAGSPSRLRTPRPSTHRSAKSFPQFSPSRPHASRVPLAAFFQFPTPDLVELTETSSPRHDRRREQPPAIPQPPQTTHYWTSDRTRRLEYAAIDAAGRGVKGWVRRNLVPECFGPRHVAFDDDSGSVRRYRLELEDDRDEKSPRPGLRRSWQFWPLLGKSKTL</sequence>
<feature type="compositionally biased region" description="Low complexity" evidence="1">
    <location>
        <begin position="28"/>
        <end position="56"/>
    </location>
</feature>
<proteinExistence type="predicted"/>
<organism evidence="2 3">
    <name type="scientific">Ophiocordyceps sinensis</name>
    <dbReference type="NCBI Taxonomy" id="72228"/>
    <lineage>
        <taxon>Eukaryota</taxon>
        <taxon>Fungi</taxon>
        <taxon>Dikarya</taxon>
        <taxon>Ascomycota</taxon>
        <taxon>Pezizomycotina</taxon>
        <taxon>Sordariomycetes</taxon>
        <taxon>Hypocreomycetidae</taxon>
        <taxon>Hypocreales</taxon>
        <taxon>Ophiocordycipitaceae</taxon>
        <taxon>Ophiocordyceps</taxon>
    </lineage>
</organism>
<evidence type="ECO:0000313" key="2">
    <source>
        <dbReference type="EMBL" id="KAF4504527.1"/>
    </source>
</evidence>
<feature type="compositionally biased region" description="Basic and acidic residues" evidence="1">
    <location>
        <begin position="178"/>
        <end position="187"/>
    </location>
</feature>
<comment type="caution">
    <text evidence="2">The sequence shown here is derived from an EMBL/GenBank/DDBJ whole genome shotgun (WGS) entry which is preliminary data.</text>
</comment>
<feature type="compositionally biased region" description="Basic and acidic residues" evidence="1">
    <location>
        <begin position="62"/>
        <end position="78"/>
    </location>
</feature>
<name>A0A8H4LTB3_9HYPO</name>
<dbReference type="Proteomes" id="UP000557566">
    <property type="component" value="Unassembled WGS sequence"/>
</dbReference>
<reference evidence="2 3" key="1">
    <citation type="journal article" date="2020" name="Genome Biol. Evol.">
        <title>A new high-quality draft genome assembly of the Chinese cordyceps Ophiocordyceps sinensis.</title>
        <authorList>
            <person name="Shu R."/>
            <person name="Zhang J."/>
            <person name="Meng Q."/>
            <person name="Zhang H."/>
            <person name="Zhou G."/>
            <person name="Li M."/>
            <person name="Wu P."/>
            <person name="Zhao Y."/>
            <person name="Chen C."/>
            <person name="Qin Q."/>
        </authorList>
    </citation>
    <scope>NUCLEOTIDE SEQUENCE [LARGE SCALE GENOMIC DNA]</scope>
    <source>
        <strain evidence="2 3">IOZ07</strain>
    </source>
</reference>
<feature type="region of interest" description="Disordered" evidence="1">
    <location>
        <begin position="15"/>
        <end position="200"/>
    </location>
</feature>
<protein>
    <submittedName>
        <fullName evidence="2">Uncharacterized protein</fullName>
    </submittedName>
</protein>
<accession>A0A8H4LTB3</accession>
<dbReference type="AlphaFoldDB" id="A0A8H4LTB3"/>
<keyword evidence="3" id="KW-1185">Reference proteome</keyword>
<gene>
    <name evidence="2" type="ORF">G6O67_007971</name>
</gene>
<feature type="compositionally biased region" description="Low complexity" evidence="1">
    <location>
        <begin position="117"/>
        <end position="128"/>
    </location>
</feature>
<evidence type="ECO:0000313" key="3">
    <source>
        <dbReference type="Proteomes" id="UP000557566"/>
    </source>
</evidence>
<dbReference type="OrthoDB" id="5366332at2759"/>
<evidence type="ECO:0000256" key="1">
    <source>
        <dbReference type="SAM" id="MobiDB-lite"/>
    </source>
</evidence>
<dbReference type="EMBL" id="JAAVMX010000009">
    <property type="protein sequence ID" value="KAF4504527.1"/>
    <property type="molecule type" value="Genomic_DNA"/>
</dbReference>